<reference evidence="1" key="1">
    <citation type="journal article" date="2015" name="Front. Microbiol.">
        <title>Combining genomic sequencing methods to explore viral diversity and reveal potential virus-host interactions.</title>
        <authorList>
            <person name="Chow C.E."/>
            <person name="Winget D.M."/>
            <person name="White R.A.III."/>
            <person name="Hallam S.J."/>
            <person name="Suttle C.A."/>
        </authorList>
    </citation>
    <scope>NUCLEOTIDE SEQUENCE</scope>
    <source>
        <strain evidence="1">Oxic1_1</strain>
    </source>
</reference>
<evidence type="ECO:0000313" key="1">
    <source>
        <dbReference type="EMBL" id="AKH47583.1"/>
    </source>
</evidence>
<protein>
    <submittedName>
        <fullName evidence="1">Uncharacterized protein</fullName>
    </submittedName>
</protein>
<proteinExistence type="predicted"/>
<organism evidence="1">
    <name type="scientific">uncultured marine virus</name>
    <dbReference type="NCBI Taxonomy" id="186617"/>
    <lineage>
        <taxon>Viruses</taxon>
        <taxon>environmental samples</taxon>
    </lineage>
</organism>
<reference evidence="1" key="2">
    <citation type="submission" date="2015-03" db="EMBL/GenBank/DDBJ databases">
        <authorList>
            <person name="Chow C.-E.T."/>
            <person name="Winget D.M."/>
            <person name="White R.A.III."/>
            <person name="Hallam S.J."/>
            <person name="Suttle C.A."/>
        </authorList>
    </citation>
    <scope>NUCLEOTIDE SEQUENCE</scope>
    <source>
        <strain evidence="1">Oxic1_1</strain>
    </source>
</reference>
<accession>A0A0F7L7Q7</accession>
<name>A0A0F7L7Q7_9VIRU</name>
<sequence length="68" mass="7513">MTNLLEMVGPVLPLSSYQLVVIEKEPFDLIFVDGPFNEFTKPINCEVVSVCIGDVVFGSLLVFSDISF</sequence>
<dbReference type="EMBL" id="KR029596">
    <property type="protein sequence ID" value="AKH47583.1"/>
    <property type="molecule type" value="Genomic_DNA"/>
</dbReference>